<keyword evidence="5 14" id="KW-0808">Transferase</keyword>
<evidence type="ECO:0000256" key="7">
    <source>
        <dbReference type="ARBA" id="ARBA00022741"/>
    </source>
</evidence>
<evidence type="ECO:0000256" key="9">
    <source>
        <dbReference type="ARBA" id="ARBA00022840"/>
    </source>
</evidence>
<evidence type="ECO:0000313" key="18">
    <source>
        <dbReference type="Proteomes" id="UP000193391"/>
    </source>
</evidence>
<dbReference type="GO" id="GO:0005524">
    <property type="term" value="F:ATP binding"/>
    <property type="evidence" value="ECO:0007669"/>
    <property type="project" value="UniProtKB-KW"/>
</dbReference>
<keyword evidence="6" id="KW-0479">Metal-binding</keyword>
<dbReference type="SUPFAM" id="SSF50800">
    <property type="entry name" value="PK beta-barrel domain-like"/>
    <property type="match status" value="1"/>
</dbReference>
<dbReference type="InterPro" id="IPR015795">
    <property type="entry name" value="Pyrv_Knase_C"/>
</dbReference>
<evidence type="ECO:0000313" key="17">
    <source>
        <dbReference type="EMBL" id="OSQ38826.1"/>
    </source>
</evidence>
<keyword evidence="7" id="KW-0547">Nucleotide-binding</keyword>
<evidence type="ECO:0000256" key="4">
    <source>
        <dbReference type="ARBA" id="ARBA00012142"/>
    </source>
</evidence>
<dbReference type="GO" id="GO:0030955">
    <property type="term" value="F:potassium ion binding"/>
    <property type="evidence" value="ECO:0007669"/>
    <property type="project" value="UniProtKB-UniRule"/>
</dbReference>
<dbReference type="InterPro" id="IPR018209">
    <property type="entry name" value="Pyrv_Knase_AS"/>
</dbReference>
<dbReference type="PANTHER" id="PTHR11817">
    <property type="entry name" value="PYRUVATE KINASE"/>
    <property type="match status" value="1"/>
</dbReference>
<dbReference type="RefSeq" id="WP_085581521.1">
    <property type="nucleotide sequence ID" value="NZ_JFKA01000003.1"/>
</dbReference>
<dbReference type="Pfam" id="PF00224">
    <property type="entry name" value="PK"/>
    <property type="match status" value="1"/>
</dbReference>
<reference evidence="17 18" key="1">
    <citation type="submission" date="2014-03" db="EMBL/GenBank/DDBJ databases">
        <title>The draft genome sequence of Thalassospira mesophila JCM 18969.</title>
        <authorList>
            <person name="Lai Q."/>
            <person name="Shao Z."/>
        </authorList>
    </citation>
    <scope>NUCLEOTIDE SEQUENCE [LARGE SCALE GENOMIC DNA]</scope>
    <source>
        <strain evidence="17 18">JCM 18969</strain>
    </source>
</reference>
<keyword evidence="11 14" id="KW-0324">Glycolysis</keyword>
<dbReference type="OrthoDB" id="9812123at2"/>
<dbReference type="InterPro" id="IPR015793">
    <property type="entry name" value="Pyrv_Knase_brl"/>
</dbReference>
<dbReference type="Pfam" id="PF02887">
    <property type="entry name" value="PK_C"/>
    <property type="match status" value="1"/>
</dbReference>
<keyword evidence="8 14" id="KW-0418">Kinase</keyword>
<dbReference type="InterPro" id="IPR011037">
    <property type="entry name" value="Pyrv_Knase-like_insert_dom_sf"/>
</dbReference>
<evidence type="ECO:0000256" key="1">
    <source>
        <dbReference type="ARBA" id="ARBA00001958"/>
    </source>
</evidence>
<dbReference type="NCBIfam" id="NF004978">
    <property type="entry name" value="PRK06354.1"/>
    <property type="match status" value="1"/>
</dbReference>
<comment type="pathway">
    <text evidence="2 14">Carbohydrate degradation; glycolysis; pyruvate from D-glyceraldehyde 3-phosphate: step 5/5.</text>
</comment>
<dbReference type="UniPathway" id="UPA00109">
    <property type="reaction ID" value="UER00188"/>
</dbReference>
<comment type="cofactor">
    <cofactor evidence="1">
        <name>K(+)</name>
        <dbReference type="ChEBI" id="CHEBI:29103"/>
    </cofactor>
</comment>
<sequence>MRRQRKAKIIATLGPASSSPDILEKIVQAGVDVFRLNFSHGEHAEHQARFETIREVEAKLGRPIGVLMDLQGPKIRVGTFADEKIELEAGVPFRFDMDKTPGDHTRVSLPHPEVFAALQPGASLLLDDGKLRMRVDKCDDKSADCTVEVGGPLSNRKGVNLPDVMLPMSPLTDKDRVDLIYGLEMGVDFVALSFVQRPEDVAEARKIINGRAAIVSKLEKPQAIEHLDEIVALSDIIMVARGDLGVECPPEDVPILQKRIIKACREAGKPVIVATQMLDSMVSSPSPTRAEASDVATAIYDGADAVMLSAESAVGKYPLETVSIMNRIMVRVERDELYFRLQEASRPDPEHNAPDAISAAARQVAGTIGAKAVVTYTTSGSTAYRAARERPEVPILGLTPKIQTARRLALCWGIHPVFTRDATNFGEMVGIACDVAKREEFAGNGDSLVITAGVPFGTPGATNILRIAWLSGRS</sequence>
<evidence type="ECO:0000259" key="16">
    <source>
        <dbReference type="Pfam" id="PF02887"/>
    </source>
</evidence>
<protein>
    <recommendedName>
        <fullName evidence="4 13">Pyruvate kinase</fullName>
        <ecNumber evidence="4 13">2.7.1.40</ecNumber>
    </recommendedName>
</protein>
<dbReference type="EC" id="2.7.1.40" evidence="4 13"/>
<dbReference type="GO" id="GO:0004743">
    <property type="term" value="F:pyruvate kinase activity"/>
    <property type="evidence" value="ECO:0007669"/>
    <property type="project" value="UniProtKB-UniRule"/>
</dbReference>
<dbReference type="GO" id="GO:0016301">
    <property type="term" value="F:kinase activity"/>
    <property type="evidence" value="ECO:0007669"/>
    <property type="project" value="UniProtKB-KW"/>
</dbReference>
<evidence type="ECO:0000256" key="5">
    <source>
        <dbReference type="ARBA" id="ARBA00022679"/>
    </source>
</evidence>
<evidence type="ECO:0000256" key="10">
    <source>
        <dbReference type="ARBA" id="ARBA00022842"/>
    </source>
</evidence>
<proteinExistence type="inferred from homology"/>
<dbReference type="InterPro" id="IPR001697">
    <property type="entry name" value="Pyr_Knase"/>
</dbReference>
<dbReference type="NCBIfam" id="NF004886">
    <property type="entry name" value="PRK06247.1"/>
    <property type="match status" value="1"/>
</dbReference>
<dbReference type="SUPFAM" id="SSF51621">
    <property type="entry name" value="Phosphoenolpyruvate/pyruvate domain"/>
    <property type="match status" value="1"/>
</dbReference>
<dbReference type="NCBIfam" id="TIGR01064">
    <property type="entry name" value="pyruv_kin"/>
    <property type="match status" value="1"/>
</dbReference>
<evidence type="ECO:0000256" key="11">
    <source>
        <dbReference type="ARBA" id="ARBA00023152"/>
    </source>
</evidence>
<dbReference type="PRINTS" id="PR01050">
    <property type="entry name" value="PYRUVTKNASE"/>
</dbReference>
<organism evidence="17 18">
    <name type="scientific">Thalassospira mesophila</name>
    <dbReference type="NCBI Taxonomy" id="1293891"/>
    <lineage>
        <taxon>Bacteria</taxon>
        <taxon>Pseudomonadati</taxon>
        <taxon>Pseudomonadota</taxon>
        <taxon>Alphaproteobacteria</taxon>
        <taxon>Rhodospirillales</taxon>
        <taxon>Thalassospiraceae</taxon>
        <taxon>Thalassospira</taxon>
    </lineage>
</organism>
<dbReference type="InterPro" id="IPR036918">
    <property type="entry name" value="Pyrv_Knase_C_sf"/>
</dbReference>
<dbReference type="Proteomes" id="UP000193391">
    <property type="component" value="Unassembled WGS sequence"/>
</dbReference>
<dbReference type="Gene3D" id="3.40.1380.20">
    <property type="entry name" value="Pyruvate kinase, C-terminal domain"/>
    <property type="match status" value="1"/>
</dbReference>
<feature type="domain" description="Pyruvate kinase barrel" evidence="15">
    <location>
        <begin position="5"/>
        <end position="322"/>
    </location>
</feature>
<dbReference type="NCBIfam" id="NF004491">
    <property type="entry name" value="PRK05826.1"/>
    <property type="match status" value="1"/>
</dbReference>
<dbReference type="InterPro" id="IPR015806">
    <property type="entry name" value="Pyrv_Knase_insert_dom_sf"/>
</dbReference>
<dbReference type="Gene3D" id="3.20.20.60">
    <property type="entry name" value="Phosphoenolpyruvate-binding domains"/>
    <property type="match status" value="1"/>
</dbReference>
<keyword evidence="10 14" id="KW-0460">Magnesium</keyword>
<comment type="catalytic activity">
    <reaction evidence="14">
        <text>pyruvate + ATP = phosphoenolpyruvate + ADP + H(+)</text>
        <dbReference type="Rhea" id="RHEA:18157"/>
        <dbReference type="ChEBI" id="CHEBI:15361"/>
        <dbReference type="ChEBI" id="CHEBI:15378"/>
        <dbReference type="ChEBI" id="CHEBI:30616"/>
        <dbReference type="ChEBI" id="CHEBI:58702"/>
        <dbReference type="ChEBI" id="CHEBI:456216"/>
        <dbReference type="EC" id="2.7.1.40"/>
    </reaction>
</comment>
<evidence type="ECO:0000256" key="13">
    <source>
        <dbReference type="NCBIfam" id="TIGR01064"/>
    </source>
</evidence>
<evidence type="ECO:0000256" key="3">
    <source>
        <dbReference type="ARBA" id="ARBA00008663"/>
    </source>
</evidence>
<keyword evidence="18" id="KW-1185">Reference proteome</keyword>
<keyword evidence="9" id="KW-0067">ATP-binding</keyword>
<dbReference type="PROSITE" id="PS00110">
    <property type="entry name" value="PYRUVATE_KINASE"/>
    <property type="match status" value="1"/>
</dbReference>
<dbReference type="InterPro" id="IPR015813">
    <property type="entry name" value="Pyrv/PenolPyrv_kinase-like_dom"/>
</dbReference>
<dbReference type="SUPFAM" id="SSF52935">
    <property type="entry name" value="PK C-terminal domain-like"/>
    <property type="match status" value="1"/>
</dbReference>
<dbReference type="EMBL" id="JFKA01000003">
    <property type="protein sequence ID" value="OSQ38826.1"/>
    <property type="molecule type" value="Genomic_DNA"/>
</dbReference>
<dbReference type="GO" id="GO:0000287">
    <property type="term" value="F:magnesium ion binding"/>
    <property type="evidence" value="ECO:0007669"/>
    <property type="project" value="UniProtKB-UniRule"/>
</dbReference>
<dbReference type="Gene3D" id="2.40.33.10">
    <property type="entry name" value="PK beta-barrel domain-like"/>
    <property type="match status" value="1"/>
</dbReference>
<name>A0A1Y2L0S2_9PROT</name>
<evidence type="ECO:0000256" key="14">
    <source>
        <dbReference type="RuleBase" id="RU000504"/>
    </source>
</evidence>
<evidence type="ECO:0000256" key="12">
    <source>
        <dbReference type="ARBA" id="ARBA00023317"/>
    </source>
</evidence>
<feature type="domain" description="Pyruvate kinase C-terminal" evidence="16">
    <location>
        <begin position="355"/>
        <end position="467"/>
    </location>
</feature>
<dbReference type="FunFam" id="2.40.33.10:FF:000001">
    <property type="entry name" value="Pyruvate kinase"/>
    <property type="match status" value="1"/>
</dbReference>
<evidence type="ECO:0000259" key="15">
    <source>
        <dbReference type="Pfam" id="PF00224"/>
    </source>
</evidence>
<evidence type="ECO:0000256" key="2">
    <source>
        <dbReference type="ARBA" id="ARBA00004997"/>
    </source>
</evidence>
<comment type="similarity">
    <text evidence="3 14">Belongs to the pyruvate kinase family.</text>
</comment>
<dbReference type="STRING" id="1293891.TMES_08600"/>
<evidence type="ECO:0000256" key="6">
    <source>
        <dbReference type="ARBA" id="ARBA00022723"/>
    </source>
</evidence>
<keyword evidence="12 17" id="KW-0670">Pyruvate</keyword>
<dbReference type="AlphaFoldDB" id="A0A1Y2L0S2"/>
<evidence type="ECO:0000256" key="8">
    <source>
        <dbReference type="ARBA" id="ARBA00022777"/>
    </source>
</evidence>
<accession>A0A1Y2L0S2</accession>
<gene>
    <name evidence="17" type="ORF">TMES_08600</name>
</gene>
<dbReference type="InterPro" id="IPR040442">
    <property type="entry name" value="Pyrv_kinase-like_dom_sf"/>
</dbReference>
<comment type="caution">
    <text evidence="17">The sequence shown here is derived from an EMBL/GenBank/DDBJ whole genome shotgun (WGS) entry which is preliminary data.</text>
</comment>